<evidence type="ECO:0000313" key="9">
    <source>
        <dbReference type="EMBL" id="EDX78534.1"/>
    </source>
</evidence>
<keyword evidence="3 7" id="KW-0812">Transmembrane</keyword>
<dbReference type="HOGENOM" id="CLU_1336391_0_0_3"/>
<feature type="transmembrane region" description="Helical" evidence="7">
    <location>
        <begin position="6"/>
        <end position="23"/>
    </location>
</feature>
<dbReference type="GO" id="GO:0005886">
    <property type="term" value="C:plasma membrane"/>
    <property type="evidence" value="ECO:0007669"/>
    <property type="project" value="UniProtKB-SubCell"/>
</dbReference>
<accession>B4VHC5</accession>
<evidence type="ECO:0000256" key="5">
    <source>
        <dbReference type="ARBA" id="ARBA00023136"/>
    </source>
</evidence>
<feature type="transmembrane region" description="Helical" evidence="7">
    <location>
        <begin position="53"/>
        <end position="71"/>
    </location>
</feature>
<evidence type="ECO:0000313" key="10">
    <source>
        <dbReference type="Proteomes" id="UP000003835"/>
    </source>
</evidence>
<dbReference type="OrthoDB" id="467332at2"/>
<evidence type="ECO:0000256" key="1">
    <source>
        <dbReference type="ARBA" id="ARBA00004651"/>
    </source>
</evidence>
<dbReference type="Pfam" id="PF13244">
    <property type="entry name" value="MbhD"/>
    <property type="match status" value="1"/>
</dbReference>
<feature type="domain" description="MrpA C-terminal/MbhD" evidence="8">
    <location>
        <begin position="11"/>
        <end position="74"/>
    </location>
</feature>
<evidence type="ECO:0000256" key="2">
    <source>
        <dbReference type="ARBA" id="ARBA00022475"/>
    </source>
</evidence>
<dbReference type="NCBIfam" id="NF005628">
    <property type="entry name" value="PRK07377.1-4"/>
    <property type="match status" value="1"/>
</dbReference>
<keyword evidence="4 7" id="KW-1133">Transmembrane helix</keyword>
<dbReference type="eggNOG" id="COG1563">
    <property type="taxonomic scope" value="Bacteria"/>
</dbReference>
<organism evidence="9 10">
    <name type="scientific">Coleofasciculus chthonoplastes PCC 7420</name>
    <dbReference type="NCBI Taxonomy" id="118168"/>
    <lineage>
        <taxon>Bacteria</taxon>
        <taxon>Bacillati</taxon>
        <taxon>Cyanobacteriota</taxon>
        <taxon>Cyanophyceae</taxon>
        <taxon>Coleofasciculales</taxon>
        <taxon>Coleofasciculaceae</taxon>
        <taxon>Coleofasciculus</taxon>
    </lineage>
</organism>
<dbReference type="AlphaFoldDB" id="B4VHC5"/>
<keyword evidence="5 7" id="KW-0472">Membrane</keyword>
<dbReference type="RefSeq" id="WP_006098009.1">
    <property type="nucleotide sequence ID" value="NZ_DS989841.1"/>
</dbReference>
<dbReference type="NCBIfam" id="NF005630">
    <property type="entry name" value="PRK07377.1-6"/>
    <property type="match status" value="1"/>
</dbReference>
<feature type="region of interest" description="Disordered" evidence="6">
    <location>
        <begin position="145"/>
        <end position="165"/>
    </location>
</feature>
<keyword evidence="2" id="KW-1003">Cell membrane</keyword>
<protein>
    <recommendedName>
        <fullName evidence="8">MrpA C-terminal/MbhD domain-containing protein</fullName>
    </recommendedName>
</protein>
<sequence length="201" mass="22338">MNQSDIYVIIALLPLAACMLVFQVNPYHALVIRGILGAVAALVYAVLGAADVALTEALVGTMLAITLYAVAVRSSLTLRLGVLEESGDKVPTKEEVEQHFGELMNDLRRIFSKHYMRVELVPYTDQQALHRALMEKEVHATCTRSHLSELEHQDPTVPESETPSYHTATRVQRLYDIIRTELSSAATHLTYINTPDSGEKH</sequence>
<keyword evidence="10" id="KW-1185">Reference proteome</keyword>
<proteinExistence type="predicted"/>
<dbReference type="InterPro" id="IPR025383">
    <property type="entry name" value="MrpA_C/MbhD"/>
</dbReference>
<evidence type="ECO:0000256" key="4">
    <source>
        <dbReference type="ARBA" id="ARBA00022989"/>
    </source>
</evidence>
<evidence type="ECO:0000256" key="6">
    <source>
        <dbReference type="SAM" id="MobiDB-lite"/>
    </source>
</evidence>
<dbReference type="STRING" id="118168.MC7420_7187"/>
<reference evidence="9 10" key="1">
    <citation type="submission" date="2008-07" db="EMBL/GenBank/DDBJ databases">
        <authorList>
            <person name="Tandeau de Marsac N."/>
            <person name="Ferriera S."/>
            <person name="Johnson J."/>
            <person name="Kravitz S."/>
            <person name="Beeson K."/>
            <person name="Sutton G."/>
            <person name="Rogers Y.-H."/>
            <person name="Friedman R."/>
            <person name="Frazier M."/>
            <person name="Venter J.C."/>
        </authorList>
    </citation>
    <scope>NUCLEOTIDE SEQUENCE [LARGE SCALE GENOMIC DNA]</scope>
    <source>
        <strain evidence="9 10">PCC 7420</strain>
    </source>
</reference>
<evidence type="ECO:0000256" key="3">
    <source>
        <dbReference type="ARBA" id="ARBA00022692"/>
    </source>
</evidence>
<name>B4VHC5_9CYAN</name>
<evidence type="ECO:0000256" key="7">
    <source>
        <dbReference type="SAM" id="Phobius"/>
    </source>
</evidence>
<comment type="subcellular location">
    <subcellularLocation>
        <location evidence="1">Cell membrane</location>
        <topology evidence="1">Multi-pass membrane protein</topology>
    </subcellularLocation>
</comment>
<dbReference type="EMBL" id="DS989841">
    <property type="protein sequence ID" value="EDX78534.1"/>
    <property type="molecule type" value="Genomic_DNA"/>
</dbReference>
<evidence type="ECO:0000259" key="8">
    <source>
        <dbReference type="Pfam" id="PF13244"/>
    </source>
</evidence>
<dbReference type="Proteomes" id="UP000003835">
    <property type="component" value="Unassembled WGS sequence"/>
</dbReference>
<feature type="transmembrane region" description="Helical" evidence="7">
    <location>
        <begin position="30"/>
        <end position="47"/>
    </location>
</feature>
<gene>
    <name evidence="9" type="ORF">MC7420_7187</name>
</gene>